<evidence type="ECO:0000256" key="1">
    <source>
        <dbReference type="SAM" id="Phobius"/>
    </source>
</evidence>
<keyword evidence="1" id="KW-1133">Transmembrane helix</keyword>
<dbReference type="RefSeq" id="WP_330170452.1">
    <property type="nucleotide sequence ID" value="NZ_CP137080.1"/>
</dbReference>
<feature type="transmembrane region" description="Helical" evidence="1">
    <location>
        <begin position="86"/>
        <end position="106"/>
    </location>
</feature>
<accession>A0AAU0MGG4</accession>
<keyword evidence="1" id="KW-0472">Membrane</keyword>
<keyword evidence="3" id="KW-1185">Reference proteome</keyword>
<evidence type="ECO:0000313" key="2">
    <source>
        <dbReference type="EMBL" id="WOQ69328.1"/>
    </source>
</evidence>
<evidence type="ECO:0008006" key="4">
    <source>
        <dbReference type="Google" id="ProtNLM"/>
    </source>
</evidence>
<organism evidence="2 3">
    <name type="scientific">Microbacterium limosum</name>
    <dbReference type="NCBI Taxonomy" id="3079935"/>
    <lineage>
        <taxon>Bacteria</taxon>
        <taxon>Bacillati</taxon>
        <taxon>Actinomycetota</taxon>
        <taxon>Actinomycetes</taxon>
        <taxon>Micrococcales</taxon>
        <taxon>Microbacteriaceae</taxon>
        <taxon>Microbacterium</taxon>
    </lineage>
</organism>
<feature type="transmembrane region" description="Helical" evidence="1">
    <location>
        <begin position="21"/>
        <end position="41"/>
    </location>
</feature>
<feature type="transmembrane region" description="Helical" evidence="1">
    <location>
        <begin position="126"/>
        <end position="149"/>
    </location>
</feature>
<dbReference type="EMBL" id="CP137080">
    <property type="protein sequence ID" value="WOQ69328.1"/>
    <property type="molecule type" value="Genomic_DNA"/>
</dbReference>
<dbReference type="AlphaFoldDB" id="A0AAU0MGG4"/>
<sequence length="164" mass="15974">MTDDDRGPAGADPGRRGRERAILAFATAGFFALLVFALGMVSLLTGEAVIAEPGLGQAPGILGTILAVAGFAAVTAWALPRGRAGAGSAVLTGLVAAASYCVGVAVGATVTGTDPLRALGIGASLAVSWVAAVIVIAGALAGAGAAVAARSGPGVPRWPWERDD</sequence>
<keyword evidence="1" id="KW-0812">Transmembrane</keyword>
<name>A0AAU0MGG4_9MICO</name>
<evidence type="ECO:0000313" key="3">
    <source>
        <dbReference type="Proteomes" id="UP001329313"/>
    </source>
</evidence>
<dbReference type="Proteomes" id="UP001329313">
    <property type="component" value="Chromosome"/>
</dbReference>
<gene>
    <name evidence="2" type="ORF">RYJ27_11595</name>
</gene>
<proteinExistence type="predicted"/>
<feature type="transmembrane region" description="Helical" evidence="1">
    <location>
        <begin position="61"/>
        <end position="79"/>
    </location>
</feature>
<dbReference type="KEGG" id="mliy:RYJ27_11595"/>
<reference evidence="2 3" key="1">
    <citation type="submission" date="2023-10" db="EMBL/GenBank/DDBJ databases">
        <title>Y20.</title>
        <authorList>
            <person name="Zhang G."/>
            <person name="Ding Y."/>
        </authorList>
    </citation>
    <scope>NUCLEOTIDE SEQUENCE [LARGE SCALE GENOMIC DNA]</scope>
    <source>
        <strain evidence="2 3">Y20</strain>
    </source>
</reference>
<protein>
    <recommendedName>
        <fullName evidence="4">Major facilitator superfamily (MFS) profile domain-containing protein</fullName>
    </recommendedName>
</protein>